<gene>
    <name evidence="3" type="ORF">EVAR_21825_1</name>
</gene>
<feature type="region of interest" description="Disordered" evidence="2">
    <location>
        <begin position="1"/>
        <end position="25"/>
    </location>
</feature>
<feature type="compositionally biased region" description="Polar residues" evidence="2">
    <location>
        <begin position="1"/>
        <end position="17"/>
    </location>
</feature>
<keyword evidence="1" id="KW-0175">Coiled coil</keyword>
<evidence type="ECO:0000256" key="1">
    <source>
        <dbReference type="SAM" id="Coils"/>
    </source>
</evidence>
<protein>
    <submittedName>
        <fullName evidence="3">Uncharacterized protein</fullName>
    </submittedName>
</protein>
<proteinExistence type="predicted"/>
<name>A0A4C1V7D7_EUMVA</name>
<evidence type="ECO:0000313" key="4">
    <source>
        <dbReference type="Proteomes" id="UP000299102"/>
    </source>
</evidence>
<accession>A0A4C1V7D7</accession>
<reference evidence="3 4" key="1">
    <citation type="journal article" date="2019" name="Commun. Biol.">
        <title>The bagworm genome reveals a unique fibroin gene that provides high tensile strength.</title>
        <authorList>
            <person name="Kono N."/>
            <person name="Nakamura H."/>
            <person name="Ohtoshi R."/>
            <person name="Tomita M."/>
            <person name="Numata K."/>
            <person name="Arakawa K."/>
        </authorList>
    </citation>
    <scope>NUCLEOTIDE SEQUENCE [LARGE SCALE GENOMIC DNA]</scope>
</reference>
<dbReference type="OrthoDB" id="6424487at2759"/>
<dbReference type="STRING" id="151549.A0A4C1V7D7"/>
<dbReference type="EMBL" id="BGZK01000294">
    <property type="protein sequence ID" value="GBP34761.1"/>
    <property type="molecule type" value="Genomic_DNA"/>
</dbReference>
<organism evidence="3 4">
    <name type="scientific">Eumeta variegata</name>
    <name type="common">Bagworm moth</name>
    <name type="synonym">Eumeta japonica</name>
    <dbReference type="NCBI Taxonomy" id="151549"/>
    <lineage>
        <taxon>Eukaryota</taxon>
        <taxon>Metazoa</taxon>
        <taxon>Ecdysozoa</taxon>
        <taxon>Arthropoda</taxon>
        <taxon>Hexapoda</taxon>
        <taxon>Insecta</taxon>
        <taxon>Pterygota</taxon>
        <taxon>Neoptera</taxon>
        <taxon>Endopterygota</taxon>
        <taxon>Lepidoptera</taxon>
        <taxon>Glossata</taxon>
        <taxon>Ditrysia</taxon>
        <taxon>Tineoidea</taxon>
        <taxon>Psychidae</taxon>
        <taxon>Oiketicinae</taxon>
        <taxon>Eumeta</taxon>
    </lineage>
</organism>
<evidence type="ECO:0000256" key="2">
    <source>
        <dbReference type="SAM" id="MobiDB-lite"/>
    </source>
</evidence>
<dbReference type="AlphaFoldDB" id="A0A4C1V7D7"/>
<keyword evidence="4" id="KW-1185">Reference proteome</keyword>
<sequence>MASTDISTSNSQISAATSEEHKRTVDGAFLNRMKSLVEKLRLENAALKKSLDVERSGVRALKAQHDATIRNLKTEHKKKEDHLEKQLRLTSKPEKQLEDPNINTKLIEIKKLTTEIQSLKASNKSLQEKLKVSLNFINI</sequence>
<feature type="coiled-coil region" evidence="1">
    <location>
        <begin position="30"/>
        <end position="129"/>
    </location>
</feature>
<comment type="caution">
    <text evidence="3">The sequence shown here is derived from an EMBL/GenBank/DDBJ whole genome shotgun (WGS) entry which is preliminary data.</text>
</comment>
<dbReference type="Proteomes" id="UP000299102">
    <property type="component" value="Unassembled WGS sequence"/>
</dbReference>
<evidence type="ECO:0000313" key="3">
    <source>
        <dbReference type="EMBL" id="GBP34761.1"/>
    </source>
</evidence>